<dbReference type="AlphaFoldDB" id="A0A8J7LE39"/>
<reference evidence="1 2" key="1">
    <citation type="journal article" date="2021" name="Int. J. Syst. Evol. Microbiol.">
        <title>Amazonocrinis nigriterrae gen. nov., sp. nov., Atlanticothrix silvestris gen. nov., sp. nov. and Dendronalium phyllosphericum gen. nov., sp. nov., nostocacean cyanobacteria from Brazilian environments.</title>
        <authorList>
            <person name="Alvarenga D.O."/>
            <person name="Andreote A.P.D."/>
            <person name="Branco L.H.Z."/>
            <person name="Delbaje E."/>
            <person name="Cruz R.B."/>
            <person name="Varani A.M."/>
            <person name="Fiore M.F."/>
        </authorList>
    </citation>
    <scope>NUCLEOTIDE SEQUENCE [LARGE SCALE GENOMIC DNA]</scope>
    <source>
        <strain evidence="1 2">CENA369</strain>
    </source>
</reference>
<gene>
    <name evidence="1" type="ORF">I8752_04940</name>
</gene>
<accession>A0A8J7LE39</accession>
<dbReference type="EMBL" id="JAECZA010000012">
    <property type="protein sequence ID" value="MBH8572389.1"/>
    <property type="molecule type" value="Genomic_DNA"/>
</dbReference>
<protein>
    <submittedName>
        <fullName evidence="1">Uncharacterized protein</fullName>
    </submittedName>
</protein>
<sequence>MTTAIFIRPISQIKITFLWDCASYHRSHKVPSHKPLTQSFPGSDRHAQFPFNGLGHVRGVGNMSLDGMIIAVDTSLPDALVYALIQGFFKIIESVLLWAAGFTTT</sequence>
<evidence type="ECO:0000313" key="2">
    <source>
        <dbReference type="Proteomes" id="UP000662314"/>
    </source>
</evidence>
<dbReference type="RefSeq" id="WP_214431215.1">
    <property type="nucleotide sequence ID" value="NZ_JAECZA010000012.1"/>
</dbReference>
<organism evidence="1 2">
    <name type="scientific">Dendronalium phyllosphericum CENA369</name>
    <dbReference type="NCBI Taxonomy" id="1725256"/>
    <lineage>
        <taxon>Bacteria</taxon>
        <taxon>Bacillati</taxon>
        <taxon>Cyanobacteriota</taxon>
        <taxon>Cyanophyceae</taxon>
        <taxon>Nostocales</taxon>
        <taxon>Nostocaceae</taxon>
        <taxon>Dendronalium</taxon>
        <taxon>Dendronalium phyllosphericum</taxon>
    </lineage>
</organism>
<comment type="caution">
    <text evidence="1">The sequence shown here is derived from an EMBL/GenBank/DDBJ whole genome shotgun (WGS) entry which is preliminary data.</text>
</comment>
<keyword evidence="2" id="KW-1185">Reference proteome</keyword>
<name>A0A8J7LE39_9NOST</name>
<proteinExistence type="predicted"/>
<dbReference type="Proteomes" id="UP000662314">
    <property type="component" value="Unassembled WGS sequence"/>
</dbReference>
<evidence type="ECO:0000313" key="1">
    <source>
        <dbReference type="EMBL" id="MBH8572389.1"/>
    </source>
</evidence>